<sequence length="389" mass="43253">MAYILFDDELIRNQLKPFTFTRPVADIRCGILTIRDKWAFRLKTKVTCLSKRYLEEITAESSINTYINGAVCPDEILITEINKLVVGECLVDSSNNVLAIRTTEKLSFPINFQAFRQKRFDGEISIITQLPHIFLKNGDQIKADFKLITEGRQSQEITDPFTRVYGSENIFVEEGASIKSVILNAEQGPIYIGKNASIQEGSIVIGPVSIDEGSVVVWGSKIRPNTTLGPYSKAGGEVGSSVIFGYSNKAHDGFLGASVIGEWCNLGANCNNSNLKNDYSEVKLYNYATDKLEKTGELFCGLFMGDYTKAGISTMFNTGTVVGVCSNIFGAGFQDKHIPSFMWGGADTEYVDYRFDKALEVIRATMARRNKELTDKDIAILKHVHDFKK</sequence>
<dbReference type="PANTHER" id="PTHR43584:SF9">
    <property type="entry name" value="TRANSFERASE HEXAPEPTIDE REPEAT CONTAINING PROTEIN"/>
    <property type="match status" value="1"/>
</dbReference>
<dbReference type="SUPFAM" id="SSF51161">
    <property type="entry name" value="Trimeric LpxA-like enzymes"/>
    <property type="match status" value="1"/>
</dbReference>
<comment type="caution">
    <text evidence="3">The sequence shown here is derived from an EMBL/GenBank/DDBJ whole genome shotgun (WGS) entry which is preliminary data.</text>
</comment>
<evidence type="ECO:0000313" key="3">
    <source>
        <dbReference type="EMBL" id="GGD51440.1"/>
    </source>
</evidence>
<dbReference type="PANTHER" id="PTHR43584">
    <property type="entry name" value="NUCLEOTIDYL TRANSFERASE"/>
    <property type="match status" value="1"/>
</dbReference>
<reference evidence="3" key="1">
    <citation type="journal article" date="2014" name="Int. J. Syst. Evol. Microbiol.">
        <title>Complete genome sequence of Corynebacterium casei LMG S-19264T (=DSM 44701T), isolated from a smear-ripened cheese.</title>
        <authorList>
            <consortium name="US DOE Joint Genome Institute (JGI-PGF)"/>
            <person name="Walter F."/>
            <person name="Albersmeier A."/>
            <person name="Kalinowski J."/>
            <person name="Ruckert C."/>
        </authorList>
    </citation>
    <scope>NUCLEOTIDE SEQUENCE</scope>
    <source>
        <strain evidence="3">CGMCC 1.15958</strain>
    </source>
</reference>
<dbReference type="GO" id="GO:0016779">
    <property type="term" value="F:nucleotidyltransferase activity"/>
    <property type="evidence" value="ECO:0007669"/>
    <property type="project" value="UniProtKB-ARBA"/>
</dbReference>
<dbReference type="Gene3D" id="2.160.10.10">
    <property type="entry name" value="Hexapeptide repeat proteins"/>
    <property type="match status" value="1"/>
</dbReference>
<dbReference type="InterPro" id="IPR023917">
    <property type="entry name" value="Bifunctiontional_GlmU_bac-type"/>
</dbReference>
<dbReference type="InterPro" id="IPR050065">
    <property type="entry name" value="GlmU-like"/>
</dbReference>
<dbReference type="GO" id="GO:0016746">
    <property type="term" value="F:acyltransferase activity"/>
    <property type="evidence" value="ECO:0007669"/>
    <property type="project" value="UniProtKB-KW"/>
</dbReference>
<accession>A0A916YLK7</accession>
<evidence type="ECO:0000313" key="4">
    <source>
        <dbReference type="Proteomes" id="UP000609064"/>
    </source>
</evidence>
<keyword evidence="2" id="KW-0012">Acyltransferase</keyword>
<dbReference type="RefSeq" id="WP_188765402.1">
    <property type="nucleotide sequence ID" value="NZ_BMKK01000003.1"/>
</dbReference>
<keyword evidence="4" id="KW-1185">Reference proteome</keyword>
<dbReference type="Pfam" id="PF13562">
    <property type="entry name" value="NTP_transf_4"/>
    <property type="match status" value="1"/>
</dbReference>
<reference evidence="3" key="2">
    <citation type="submission" date="2020-09" db="EMBL/GenBank/DDBJ databases">
        <authorList>
            <person name="Sun Q."/>
            <person name="Zhou Y."/>
        </authorList>
    </citation>
    <scope>NUCLEOTIDE SEQUENCE</scope>
    <source>
        <strain evidence="3">CGMCC 1.15958</strain>
    </source>
</reference>
<protein>
    <submittedName>
        <fullName evidence="3">Glucose-1-phosphate thymidylyltransferase</fullName>
    </submittedName>
</protein>
<organism evidence="3 4">
    <name type="scientific">Emticicia aquatilis</name>
    <dbReference type="NCBI Taxonomy" id="1537369"/>
    <lineage>
        <taxon>Bacteria</taxon>
        <taxon>Pseudomonadati</taxon>
        <taxon>Bacteroidota</taxon>
        <taxon>Cytophagia</taxon>
        <taxon>Cytophagales</taxon>
        <taxon>Leadbetterellaceae</taxon>
        <taxon>Emticicia</taxon>
    </lineage>
</organism>
<dbReference type="NCBIfam" id="TIGR03991">
    <property type="entry name" value="alt_bact_glmU"/>
    <property type="match status" value="1"/>
</dbReference>
<gene>
    <name evidence="3" type="ORF">GCM10011514_14560</name>
</gene>
<dbReference type="EMBL" id="BMKK01000003">
    <property type="protein sequence ID" value="GGD51440.1"/>
    <property type="molecule type" value="Genomic_DNA"/>
</dbReference>
<name>A0A916YLK7_9BACT</name>
<evidence type="ECO:0000256" key="2">
    <source>
        <dbReference type="ARBA" id="ARBA00023315"/>
    </source>
</evidence>
<dbReference type="Proteomes" id="UP000609064">
    <property type="component" value="Unassembled WGS sequence"/>
</dbReference>
<dbReference type="AlphaFoldDB" id="A0A916YLK7"/>
<dbReference type="InterPro" id="IPR011004">
    <property type="entry name" value="Trimer_LpxA-like_sf"/>
</dbReference>
<keyword evidence="1" id="KW-0808">Transferase</keyword>
<evidence type="ECO:0000256" key="1">
    <source>
        <dbReference type="ARBA" id="ARBA00022679"/>
    </source>
</evidence>
<proteinExistence type="predicted"/>